<dbReference type="SUPFAM" id="SSF48173">
    <property type="entry name" value="Cryptochrome/photolyase FAD-binding domain"/>
    <property type="match status" value="1"/>
</dbReference>
<evidence type="ECO:0000313" key="2">
    <source>
        <dbReference type="Proteomes" id="UP000064007"/>
    </source>
</evidence>
<dbReference type="InterPro" id="IPR014729">
    <property type="entry name" value="Rossmann-like_a/b/a_fold"/>
</dbReference>
<dbReference type="Gene3D" id="3.40.50.620">
    <property type="entry name" value="HUPs"/>
    <property type="match status" value="1"/>
</dbReference>
<evidence type="ECO:0008006" key="3">
    <source>
        <dbReference type="Google" id="ProtNLM"/>
    </source>
</evidence>
<dbReference type="Gene3D" id="1.10.579.10">
    <property type="entry name" value="DNA Cyclobutane Dipyrimidine Photolyase, subunit A, domain 3"/>
    <property type="match status" value="1"/>
</dbReference>
<name>A0A0D6EUS3_9PROT</name>
<organism evidence="1 2">
    <name type="scientific">Candidatus Methylopumilus planktonicus</name>
    <dbReference type="NCBI Taxonomy" id="1581557"/>
    <lineage>
        <taxon>Bacteria</taxon>
        <taxon>Pseudomonadati</taxon>
        <taxon>Pseudomonadota</taxon>
        <taxon>Betaproteobacteria</taxon>
        <taxon>Nitrosomonadales</taxon>
        <taxon>Methylophilaceae</taxon>
        <taxon>Candidatus Methylopumilus</taxon>
    </lineage>
</organism>
<dbReference type="RefSeq" id="WP_046487736.1">
    <property type="nucleotide sequence ID" value="NZ_LN827929.1"/>
</dbReference>
<evidence type="ECO:0000313" key="1">
    <source>
        <dbReference type="EMBL" id="CEZ19465.1"/>
    </source>
</evidence>
<dbReference type="HOGENOM" id="CLU_031632_1_0_4"/>
<dbReference type="STRING" id="1581557.BN1208_0578"/>
<sequence>MKILRLILGDQLNPNHSWFKNTDDEILYVLMEVKQETNYVLHHAQKILAIFAAMRDFKITLTKENHQVIYFKINEKSNQQSFKLNLNPLLTQYNIQKFEYLEPDEFRLDRDLREFCSEISIPSECFSSEHFYTHRSEVNEMFTDKKQWLMESFYRYMRKRHNVLMSEDGKPVGSKWNFDHENRKAWKGEPKVFEDHRPTHNHSELWNEITEAKIKSFGNHNASKFRWPLNRKEALKHLDFFIRNILIYFGDYQDAMHKDETRMFHSLISFALNTKMLSPKEVVSAVEKSYLSNQLSINAAEGFIRQIIGWREYIRGYYWAHMPAFGDQNYFNHQLPVPNWFWNGKTKMNCLKYTINQSLDDAYAHHIQRLMIVGNFSLLVGINPKSLHEWYLGIYIDAFEWVEMPNTLGMSQFADGGKLASKPYVSTANYISKMSNYCEGCYYSKSERLGDKACPFNSLYWNFFISKSKQLGKNPRLAIVNKQIRDMDPNLIKDIQLQAKKIIKNIESV</sequence>
<dbReference type="PANTHER" id="PTHR38657:SF1">
    <property type="entry name" value="SLR1343 PROTEIN"/>
    <property type="match status" value="1"/>
</dbReference>
<dbReference type="AlphaFoldDB" id="A0A0D6EUS3"/>
<dbReference type="InterPro" id="IPR052551">
    <property type="entry name" value="UV-DNA_repair_photolyase"/>
</dbReference>
<protein>
    <recommendedName>
        <fullName evidence="3">Cryptochrome/photolyase family protein</fullName>
    </recommendedName>
</protein>
<dbReference type="OrthoDB" id="5288100at2"/>
<proteinExistence type="predicted"/>
<keyword evidence="2" id="KW-1185">Reference proteome</keyword>
<dbReference type="Gene3D" id="1.25.40.80">
    <property type="match status" value="1"/>
</dbReference>
<dbReference type="PANTHER" id="PTHR38657">
    <property type="entry name" value="SLR1343 PROTEIN"/>
    <property type="match status" value="1"/>
</dbReference>
<accession>A0A0D6EUS3</accession>
<dbReference type="InterPro" id="IPR007357">
    <property type="entry name" value="PhrB-like"/>
</dbReference>
<dbReference type="InterPro" id="IPR036134">
    <property type="entry name" value="Crypto/Photolyase_FAD-like_sf"/>
</dbReference>
<dbReference type="Proteomes" id="UP000064007">
    <property type="component" value="Chromosome 1"/>
</dbReference>
<gene>
    <name evidence="1" type="ORF">BN1208_0578</name>
</gene>
<dbReference type="Pfam" id="PF04244">
    <property type="entry name" value="DPRP"/>
    <property type="match status" value="1"/>
</dbReference>
<dbReference type="EMBL" id="LN827929">
    <property type="protein sequence ID" value="CEZ19465.1"/>
    <property type="molecule type" value="Genomic_DNA"/>
</dbReference>
<dbReference type="Gene3D" id="1.10.10.1710">
    <property type="entry name" value="Deoxyribodipyrimidine photolyase-related"/>
    <property type="match status" value="1"/>
</dbReference>
<dbReference type="KEGG" id="mbat:BN1208_0578"/>
<reference evidence="2" key="1">
    <citation type="submission" date="2014-12" db="EMBL/GenBank/DDBJ databases">
        <authorList>
            <person name="Salcher M.M."/>
        </authorList>
    </citation>
    <scope>NUCLEOTIDE SEQUENCE [LARGE SCALE GENOMIC DNA]</scope>
    <source>
        <strain evidence="2">MMS-10A-171</strain>
    </source>
</reference>